<name>A0A231UU86_9HYPH</name>
<dbReference type="EMBL" id="NBYO01000003">
    <property type="protein sequence ID" value="OXS99456.1"/>
    <property type="molecule type" value="Genomic_DNA"/>
</dbReference>
<proteinExistence type="predicted"/>
<dbReference type="Proteomes" id="UP000215405">
    <property type="component" value="Unassembled WGS sequence"/>
</dbReference>
<evidence type="ECO:0000313" key="2">
    <source>
        <dbReference type="Proteomes" id="UP000215405"/>
    </source>
</evidence>
<keyword evidence="2" id="KW-1185">Reference proteome</keyword>
<accession>A0A231UU86</accession>
<evidence type="ECO:0000313" key="1">
    <source>
        <dbReference type="EMBL" id="OXS99456.1"/>
    </source>
</evidence>
<dbReference type="AlphaFoldDB" id="A0A231UU86"/>
<comment type="caution">
    <text evidence="1">The sequence shown here is derived from an EMBL/GenBank/DDBJ whole genome shotgun (WGS) entry which is preliminary data.</text>
</comment>
<reference evidence="2" key="1">
    <citation type="journal article" date="2017" name="Int. J. Syst. Evol. Microbiol.">
        <title>Notoacmeibacter marinus gen. nov., sp. nov., isolated from the gut of a limpet and proposal of Notoacmeibacteraceae fam. nov. in the order Rhizobiales of the class Alphaproteobacteria.</title>
        <authorList>
            <person name="Huang Z."/>
            <person name="Guo F."/>
            <person name="Lai Q."/>
        </authorList>
    </citation>
    <scope>NUCLEOTIDE SEQUENCE [LARGE SCALE GENOMIC DNA]</scope>
    <source>
        <strain evidence="2">XMTR2A4</strain>
    </source>
</reference>
<protein>
    <submittedName>
        <fullName evidence="1">Uncharacterized protein</fullName>
    </submittedName>
</protein>
<gene>
    <name evidence="1" type="ORF">B7H23_14990</name>
</gene>
<sequence>MLASAHWSILRAWAEHLPFDFEAAARMSELEEMTIRQKAAKQGWIIRRGHRGRAGEAELARLRDRLWARLDAATDRPVGTPLPKADIDAIHVLLRAVDKLEAACERLGETSHDETEQLGPVLERINSRILQLAGEMAKNGEVAEAADAKSVSGPDSAA</sequence>
<organism evidence="1 2">
    <name type="scientific">Notoacmeibacter marinus</name>
    <dbReference type="NCBI Taxonomy" id="1876515"/>
    <lineage>
        <taxon>Bacteria</taxon>
        <taxon>Pseudomonadati</taxon>
        <taxon>Pseudomonadota</taxon>
        <taxon>Alphaproteobacteria</taxon>
        <taxon>Hyphomicrobiales</taxon>
        <taxon>Notoacmeibacteraceae</taxon>
        <taxon>Notoacmeibacter</taxon>
    </lineage>
</organism>